<keyword evidence="1" id="KW-0732">Signal</keyword>
<dbReference type="PANTHER" id="PTHR36234">
    <property type="entry name" value="LYSYL ENDOPEPTIDASE"/>
    <property type="match status" value="1"/>
</dbReference>
<dbReference type="InterPro" id="IPR026444">
    <property type="entry name" value="Secre_tail"/>
</dbReference>
<evidence type="ECO:0000256" key="1">
    <source>
        <dbReference type="ARBA" id="ARBA00022729"/>
    </source>
</evidence>
<accession>A0A918JXG6</accession>
<keyword evidence="4" id="KW-1185">Reference proteome</keyword>
<dbReference type="Pfam" id="PF13365">
    <property type="entry name" value="Trypsin_2"/>
    <property type="match status" value="1"/>
</dbReference>
<dbReference type="InterPro" id="IPR009003">
    <property type="entry name" value="Peptidase_S1_PA"/>
</dbReference>
<protein>
    <recommendedName>
        <fullName evidence="2">Secretion system C-terminal sorting domain-containing protein</fullName>
    </recommendedName>
</protein>
<organism evidence="3 4">
    <name type="scientific">Aquimarina muelleri</name>
    <dbReference type="NCBI Taxonomy" id="279356"/>
    <lineage>
        <taxon>Bacteria</taxon>
        <taxon>Pseudomonadati</taxon>
        <taxon>Bacteroidota</taxon>
        <taxon>Flavobacteriia</taxon>
        <taxon>Flavobacteriales</taxon>
        <taxon>Flavobacteriaceae</taxon>
        <taxon>Aquimarina</taxon>
    </lineage>
</organism>
<comment type="caution">
    <text evidence="3">The sequence shown here is derived from an EMBL/GenBank/DDBJ whole genome shotgun (WGS) entry which is preliminary data.</text>
</comment>
<dbReference type="SUPFAM" id="SSF50494">
    <property type="entry name" value="Trypsin-like serine proteases"/>
    <property type="match status" value="1"/>
</dbReference>
<dbReference type="EMBL" id="BMWS01000018">
    <property type="protein sequence ID" value="GGX23997.1"/>
    <property type="molecule type" value="Genomic_DNA"/>
</dbReference>
<name>A0A918JXG6_9FLAO</name>
<reference evidence="3 4" key="1">
    <citation type="journal article" date="2014" name="Int. J. Syst. Evol. Microbiol.">
        <title>Complete genome sequence of Corynebacterium casei LMG S-19264T (=DSM 44701T), isolated from a smear-ripened cheese.</title>
        <authorList>
            <consortium name="US DOE Joint Genome Institute (JGI-PGF)"/>
            <person name="Walter F."/>
            <person name="Albersmeier A."/>
            <person name="Kalinowski J."/>
            <person name="Ruckert C."/>
        </authorList>
    </citation>
    <scope>NUCLEOTIDE SEQUENCE [LARGE SCALE GENOMIC DNA]</scope>
    <source>
        <strain evidence="3 4">KCTC 12285</strain>
    </source>
</reference>
<evidence type="ECO:0000259" key="2">
    <source>
        <dbReference type="Pfam" id="PF18962"/>
    </source>
</evidence>
<dbReference type="Pfam" id="PF18962">
    <property type="entry name" value="Por_Secre_tail"/>
    <property type="match status" value="1"/>
</dbReference>
<dbReference type="AlphaFoldDB" id="A0A918JXG6"/>
<feature type="domain" description="Secretion system C-terminal sorting" evidence="2">
    <location>
        <begin position="464"/>
        <end position="531"/>
    </location>
</feature>
<dbReference type="Proteomes" id="UP000601108">
    <property type="component" value="Unassembled WGS sequence"/>
</dbReference>
<evidence type="ECO:0000313" key="3">
    <source>
        <dbReference type="EMBL" id="GGX23997.1"/>
    </source>
</evidence>
<dbReference type="PANTHER" id="PTHR36234:SF5">
    <property type="entry name" value="LYSYL ENDOPEPTIDASE"/>
    <property type="match status" value="1"/>
</dbReference>
<sequence length="535" mass="59210">MLFVLGVNAQITNEGLPISWSMQSKKSITPMLMKNFDLKKIKVEDAKNDLNTSMPWRFGYELKVNFGLKNSGVWDEFANGDRIWRINIISQGAKTLNFIFDSYKIPRGATLYIYNNDRTDLLGAYTNIFNRPDEMLGTWLIEGDNVWIEYFEPASVTGKGKLNIAKVIHGYRSVTNSEIQAKNLGSSGSCNQDVDCIVGGAFDSLKDRLKHSVAFIIMQGFVCTGTLVNNTRNDKAPYFLTANHCTGGSESTWAFRFNWISPDPSCATTEPSVDAVINQTTSGATQLASNPESDFKLLSLDGGFDPSWDLEWAGWDRTGNIPKYAVGIHHPSGDIMKICREDNELSKVKTSIGGIDLPVESWKINDWDLGVTEGGSSGSALFDPKGRIVGQLSGGGASCSGANDNNLPDYYGRFDVSWDFGTTDDTRLSNWLDPINSNKQTLDMLNLPSVTDGEEVSVFFNTSKAVVTVSNNMTSTVLDYMVYDISGQLIDSGKLYGDRQDIDMQDKSSGMYFIYIKNILNGASFTKKIIVNQRF</sequence>
<evidence type="ECO:0000313" key="4">
    <source>
        <dbReference type="Proteomes" id="UP000601108"/>
    </source>
</evidence>
<proteinExistence type="predicted"/>
<gene>
    <name evidence="3" type="ORF">GCM10007384_26430</name>
</gene>
<dbReference type="InterPro" id="IPR043504">
    <property type="entry name" value="Peptidase_S1_PA_chymotrypsin"/>
</dbReference>
<dbReference type="Gene3D" id="2.40.10.10">
    <property type="entry name" value="Trypsin-like serine proteases"/>
    <property type="match status" value="2"/>
</dbReference>
<dbReference type="NCBIfam" id="TIGR04183">
    <property type="entry name" value="Por_Secre_tail"/>
    <property type="match status" value="1"/>
</dbReference>